<evidence type="ECO:0000256" key="3">
    <source>
        <dbReference type="ARBA" id="ARBA00022597"/>
    </source>
</evidence>
<dbReference type="EnsemblBacteria" id="ABL78455">
    <property type="protein sequence ID" value="ABL78455"/>
    <property type="gene ID" value="Tpen_1055"/>
</dbReference>
<feature type="transmembrane region" description="Helical" evidence="5">
    <location>
        <begin position="14"/>
        <end position="35"/>
    </location>
</feature>
<evidence type="ECO:0000313" key="6">
    <source>
        <dbReference type="EMBL" id="ABL78455.1"/>
    </source>
</evidence>
<dbReference type="RefSeq" id="WP_011752720.1">
    <property type="nucleotide sequence ID" value="NC_008698.1"/>
</dbReference>
<dbReference type="Gene3D" id="3.40.190.10">
    <property type="entry name" value="Periplasmic binding protein-like II"/>
    <property type="match status" value="2"/>
</dbReference>
<name>A1RZ25_THEPD</name>
<dbReference type="GeneID" id="4601441"/>
<dbReference type="PANTHER" id="PTHR30061:SF50">
    <property type="entry name" value="MALTOSE_MALTODEXTRIN-BINDING PERIPLASMIC PROTEIN"/>
    <property type="match status" value="1"/>
</dbReference>
<keyword evidence="3" id="KW-0762">Sugar transport</keyword>
<dbReference type="HOGENOM" id="CLU_031285_17_0_2"/>
<keyword evidence="5" id="KW-1133">Transmembrane helix</keyword>
<evidence type="ECO:0000256" key="1">
    <source>
        <dbReference type="ARBA" id="ARBA00008520"/>
    </source>
</evidence>
<accession>A1RZ25</accession>
<reference evidence="7" key="1">
    <citation type="journal article" date="2008" name="J. Bacteriol.">
        <title>Genome sequence of Thermofilum pendens reveals an exceptional loss of biosynthetic pathways without genome reduction.</title>
        <authorList>
            <person name="Anderson I."/>
            <person name="Rodriguez J."/>
            <person name="Susanti D."/>
            <person name="Porat I."/>
            <person name="Reich C."/>
            <person name="Ulrich L.E."/>
            <person name="Elkins J.G."/>
            <person name="Mavromatis K."/>
            <person name="Lykidis A."/>
            <person name="Kim E."/>
            <person name="Thompson L.S."/>
            <person name="Nolan M."/>
            <person name="Land M."/>
            <person name="Copeland A."/>
            <person name="Lapidus A."/>
            <person name="Lucas S."/>
            <person name="Detter C."/>
            <person name="Zhulin I.B."/>
            <person name="Olsen G.J."/>
            <person name="Whitman W."/>
            <person name="Mukhopadhyay B."/>
            <person name="Bristow J."/>
            <person name="Kyrpides N."/>
        </authorList>
    </citation>
    <scope>NUCLEOTIDE SEQUENCE [LARGE SCALE GENOMIC DNA]</scope>
    <source>
        <strain evidence="7">DSM 2475 / Hrk 5</strain>
    </source>
</reference>
<dbReference type="InterPro" id="IPR006059">
    <property type="entry name" value="SBP"/>
</dbReference>
<keyword evidence="5" id="KW-0812">Transmembrane</keyword>
<dbReference type="PRINTS" id="PR00181">
    <property type="entry name" value="MALTOSEBP"/>
</dbReference>
<keyword evidence="2" id="KW-0813">Transport</keyword>
<evidence type="ECO:0000256" key="4">
    <source>
        <dbReference type="ARBA" id="ARBA00022729"/>
    </source>
</evidence>
<dbReference type="KEGG" id="tpe:Tpen_1055"/>
<dbReference type="EMBL" id="CP000505">
    <property type="protein sequence ID" value="ABL78455.1"/>
    <property type="molecule type" value="Genomic_DNA"/>
</dbReference>
<sequence length="418" mass="45529">MAAQEKGKKGVNKLLIAVAVLVIVALAAVALYPMFAPKPAPKQVKITIWTAWTGGEYDALKAVIDDFRAKNPNYQIDIVNVPFDQLKNKVIQAVPVGEGPDLFTGPHDWTGELVQAGALVDITDKVSAFKGEYMESALQGVTLKGKIYGLPESIKLPALIVNKKLLATPPKTLDELWSIMDQFKAKGMYGLAYDVQNAYFSSCWFYGLGAYYLDPNTLETALDSPGAVQAFQIIAKFSKYLPPDISYDMMTNLFMNGKAAMAINGPWWIGDLKKAFGENLADIEITLIPAIDPAHPARPFMTVEAVFVTKNAAERGVLDEAIALAHYITGEASVKLAKMAGHVPTWKNAMKDPAVSGDKVISAFFKQAEYGVPMPNVPEVAQMWNVVPKYISQVYQGQLSPQDAAKAAAQELRAALKK</sequence>
<organism evidence="6 7">
    <name type="scientific">Thermofilum pendens (strain DSM 2475 / Hrk 5)</name>
    <dbReference type="NCBI Taxonomy" id="368408"/>
    <lineage>
        <taxon>Archaea</taxon>
        <taxon>Thermoproteota</taxon>
        <taxon>Thermoprotei</taxon>
        <taxon>Thermofilales</taxon>
        <taxon>Thermofilaceae</taxon>
        <taxon>Thermofilum</taxon>
    </lineage>
</organism>
<dbReference type="Pfam" id="PF13416">
    <property type="entry name" value="SBP_bac_8"/>
    <property type="match status" value="1"/>
</dbReference>
<dbReference type="GO" id="GO:0015768">
    <property type="term" value="P:maltose transport"/>
    <property type="evidence" value="ECO:0007669"/>
    <property type="project" value="TreeGrafter"/>
</dbReference>
<evidence type="ECO:0000256" key="2">
    <source>
        <dbReference type="ARBA" id="ARBA00022448"/>
    </source>
</evidence>
<dbReference type="OrthoDB" id="42146at2157"/>
<dbReference type="SUPFAM" id="SSF53850">
    <property type="entry name" value="Periplasmic binding protein-like II"/>
    <property type="match status" value="1"/>
</dbReference>
<dbReference type="GO" id="GO:1901982">
    <property type="term" value="F:maltose binding"/>
    <property type="evidence" value="ECO:0007669"/>
    <property type="project" value="TreeGrafter"/>
</dbReference>
<dbReference type="STRING" id="368408.Tpen_1055"/>
<dbReference type="CDD" id="cd13657">
    <property type="entry name" value="PBP2_Maltodextrin"/>
    <property type="match status" value="1"/>
</dbReference>
<evidence type="ECO:0000256" key="5">
    <source>
        <dbReference type="SAM" id="Phobius"/>
    </source>
</evidence>
<gene>
    <name evidence="6" type="ordered locus">Tpen_1055</name>
</gene>
<evidence type="ECO:0000313" key="7">
    <source>
        <dbReference type="Proteomes" id="UP000000641"/>
    </source>
</evidence>
<comment type="similarity">
    <text evidence="1">Belongs to the bacterial solute-binding protein 1 family.</text>
</comment>
<dbReference type="GO" id="GO:0055052">
    <property type="term" value="C:ATP-binding cassette (ABC) transporter complex, substrate-binding subunit-containing"/>
    <property type="evidence" value="ECO:0007669"/>
    <property type="project" value="TreeGrafter"/>
</dbReference>
<dbReference type="Proteomes" id="UP000000641">
    <property type="component" value="Chromosome"/>
</dbReference>
<keyword evidence="4" id="KW-0732">Signal</keyword>
<dbReference type="GO" id="GO:0015144">
    <property type="term" value="F:carbohydrate transmembrane transporter activity"/>
    <property type="evidence" value="ECO:0007669"/>
    <property type="project" value="InterPro"/>
</dbReference>
<keyword evidence="5" id="KW-0472">Membrane</keyword>
<dbReference type="GO" id="GO:0042956">
    <property type="term" value="P:maltodextrin transmembrane transport"/>
    <property type="evidence" value="ECO:0007669"/>
    <property type="project" value="TreeGrafter"/>
</dbReference>
<dbReference type="PANTHER" id="PTHR30061">
    <property type="entry name" value="MALTOSE-BINDING PERIPLASMIC PROTEIN"/>
    <property type="match status" value="1"/>
</dbReference>
<dbReference type="InterPro" id="IPR006060">
    <property type="entry name" value="Maltose/Cyclodextrin-bd"/>
</dbReference>
<dbReference type="AlphaFoldDB" id="A1RZ25"/>
<proteinExistence type="inferred from homology"/>
<dbReference type="eggNOG" id="arCOG00154">
    <property type="taxonomic scope" value="Archaea"/>
</dbReference>
<keyword evidence="7" id="KW-1185">Reference proteome</keyword>
<protein>
    <submittedName>
        <fullName evidence="6">Extracellular solute-binding protein, family 1</fullName>
    </submittedName>
</protein>